<dbReference type="EMBL" id="HACM01008121">
    <property type="protein sequence ID" value="CRZ08563.1"/>
    <property type="molecule type" value="Transcribed_RNA"/>
</dbReference>
<reference evidence="1" key="1">
    <citation type="submission" date="2015-04" db="EMBL/GenBank/DDBJ databases">
        <title>The genome sequence of the plant pathogenic Rhizarian Plasmodiophora brassicae reveals insights in its biotrophic life cycle and the origin of chitin synthesis.</title>
        <authorList>
            <person name="Schwelm A."/>
            <person name="Fogelqvist J."/>
            <person name="Knaust A."/>
            <person name="Julke S."/>
            <person name="Lilja T."/>
            <person name="Dhandapani V."/>
            <person name="Bonilla-Rosso G."/>
            <person name="Karlsson M."/>
            <person name="Shevchenko A."/>
            <person name="Choi S.R."/>
            <person name="Kim H.G."/>
            <person name="Park J.Y."/>
            <person name="Lim Y.P."/>
            <person name="Ludwig-Muller J."/>
            <person name="Dixelius C."/>
        </authorList>
    </citation>
    <scope>NUCLEOTIDE SEQUENCE</scope>
    <source>
        <tissue evidence="1">Potato root galls</tissue>
    </source>
</reference>
<proteinExistence type="predicted"/>
<dbReference type="EMBL" id="HACM01008116">
    <property type="protein sequence ID" value="CRZ08558.1"/>
    <property type="molecule type" value="Transcribed_RNA"/>
</dbReference>
<dbReference type="AlphaFoldDB" id="A0A0H5R3S1"/>
<dbReference type="EMBL" id="HACM01008120">
    <property type="protein sequence ID" value="CRZ08562.1"/>
    <property type="molecule type" value="Transcribed_RNA"/>
</dbReference>
<dbReference type="EMBL" id="HACM01008114">
    <property type="protein sequence ID" value="CRZ08556.1"/>
    <property type="molecule type" value="Transcribed_RNA"/>
</dbReference>
<protein>
    <submittedName>
        <fullName evidence="1">Uncharacterized protein</fullName>
    </submittedName>
</protein>
<dbReference type="EMBL" id="HACM01008118">
    <property type="protein sequence ID" value="CRZ08560.1"/>
    <property type="molecule type" value="Transcribed_RNA"/>
</dbReference>
<organism evidence="1">
    <name type="scientific">Spongospora subterranea</name>
    <dbReference type="NCBI Taxonomy" id="70186"/>
    <lineage>
        <taxon>Eukaryota</taxon>
        <taxon>Sar</taxon>
        <taxon>Rhizaria</taxon>
        <taxon>Endomyxa</taxon>
        <taxon>Phytomyxea</taxon>
        <taxon>Plasmodiophorida</taxon>
        <taxon>Plasmodiophoridae</taxon>
        <taxon>Spongospora</taxon>
    </lineage>
</organism>
<sequence length="111" mass="12707">MSDFDNADPHRVIRVIISAQTFMSLLYVDFEFKFSELRSIPQLSKRPQLASCTFRIIHGSQLPMIRKKQKGFRRLNSIVQFPNCDASLSGVDQFNSDPWNLCPQNPNGSCL</sequence>
<dbReference type="EMBL" id="HACM01008115">
    <property type="protein sequence ID" value="CRZ08557.1"/>
    <property type="molecule type" value="Transcribed_RNA"/>
</dbReference>
<accession>A0A0H5R3S1</accession>
<dbReference type="EMBL" id="HACM01008113">
    <property type="protein sequence ID" value="CRZ08555.1"/>
    <property type="molecule type" value="Transcribed_RNA"/>
</dbReference>
<dbReference type="EMBL" id="HACM01008123">
    <property type="protein sequence ID" value="CRZ08565.1"/>
    <property type="molecule type" value="Transcribed_RNA"/>
</dbReference>
<evidence type="ECO:0000313" key="1">
    <source>
        <dbReference type="EMBL" id="CRZ08556.1"/>
    </source>
</evidence>
<name>A0A0H5R3S1_9EUKA</name>